<comment type="caution">
    <text evidence="2">The sequence shown here is derived from an EMBL/GenBank/DDBJ whole genome shotgun (WGS) entry which is preliminary data.</text>
</comment>
<sequence length="311" mass="35352">MGKIRIKVLSCVIAGLGILFLCVSSALPGQLIIDSDEQFDFAQSYMEKSEYGRAINEFERFIYFFPKDRRVSQARHLIGVCYLKGGRYKDARKVFLRTVGDDPDSLFAGKALFLIGESYYEQGVSDEARYYFGQVLERYPYRQLENAARYRLGWTRMKESKWREASEDFKKVQKGSLLYDSAKSLSAESLKGELLPYKDPVYAGIMAGIIPGLGHAYVSRYKDAVVAFLLNGLFIWATIESFNQGHNVLGGILAFFEVGWYSGNIYSAVNVTHKWNRKVRDDFRKGLIDRLDIHLLTSKKGPAGLALTIKF</sequence>
<protein>
    <submittedName>
        <fullName evidence="2">Tetratricopeptide repeat protein</fullName>
    </submittedName>
</protein>
<evidence type="ECO:0000313" key="2">
    <source>
        <dbReference type="EMBL" id="MBC8175874.1"/>
    </source>
</evidence>
<feature type="repeat" description="TPR" evidence="1">
    <location>
        <begin position="72"/>
        <end position="105"/>
    </location>
</feature>
<accession>A0A8J6MZ13</accession>
<dbReference type="InterPro" id="IPR011990">
    <property type="entry name" value="TPR-like_helical_dom_sf"/>
</dbReference>
<dbReference type="Gene3D" id="1.25.40.10">
    <property type="entry name" value="Tetratricopeptide repeat domain"/>
    <property type="match status" value="2"/>
</dbReference>
<reference evidence="2 3" key="1">
    <citation type="submission" date="2020-08" db="EMBL/GenBank/DDBJ databases">
        <title>Bridging the membrane lipid divide: bacteria of the FCB group superphylum have the potential to synthesize archaeal ether lipids.</title>
        <authorList>
            <person name="Villanueva L."/>
            <person name="Von Meijenfeldt F.A.B."/>
            <person name="Westbye A.B."/>
            <person name="Yadav S."/>
            <person name="Hopmans E.C."/>
            <person name="Dutilh B.E."/>
            <person name="Sinninghe Damste J.S."/>
        </authorList>
    </citation>
    <scope>NUCLEOTIDE SEQUENCE [LARGE SCALE GENOMIC DNA]</scope>
    <source>
        <strain evidence="2">NIOZ-UU27</strain>
    </source>
</reference>
<keyword evidence="1" id="KW-0802">TPR repeat</keyword>
<dbReference type="InterPro" id="IPR019734">
    <property type="entry name" value="TPR_rpt"/>
</dbReference>
<dbReference type="AlphaFoldDB" id="A0A8J6MZ13"/>
<dbReference type="Proteomes" id="UP000650524">
    <property type="component" value="Unassembled WGS sequence"/>
</dbReference>
<feature type="repeat" description="TPR" evidence="1">
    <location>
        <begin position="35"/>
        <end position="68"/>
    </location>
</feature>
<evidence type="ECO:0000256" key="1">
    <source>
        <dbReference type="PROSITE-ProRule" id="PRU00339"/>
    </source>
</evidence>
<dbReference type="PROSITE" id="PS50005">
    <property type="entry name" value="TPR"/>
    <property type="match status" value="3"/>
</dbReference>
<dbReference type="SUPFAM" id="SSF48452">
    <property type="entry name" value="TPR-like"/>
    <property type="match status" value="1"/>
</dbReference>
<dbReference type="Pfam" id="PF13432">
    <property type="entry name" value="TPR_16"/>
    <property type="match status" value="1"/>
</dbReference>
<dbReference type="SMART" id="SM00028">
    <property type="entry name" value="TPR"/>
    <property type="match status" value="3"/>
</dbReference>
<organism evidence="2 3">
    <name type="scientific">Candidatus Desulfacyla euxinica</name>
    <dbReference type="NCBI Taxonomy" id="2841693"/>
    <lineage>
        <taxon>Bacteria</taxon>
        <taxon>Deltaproteobacteria</taxon>
        <taxon>Candidatus Desulfacyla</taxon>
    </lineage>
</organism>
<proteinExistence type="predicted"/>
<dbReference type="EMBL" id="JACNJD010000038">
    <property type="protein sequence ID" value="MBC8175874.1"/>
    <property type="molecule type" value="Genomic_DNA"/>
</dbReference>
<evidence type="ECO:0000313" key="3">
    <source>
        <dbReference type="Proteomes" id="UP000650524"/>
    </source>
</evidence>
<gene>
    <name evidence="2" type="ORF">H8E19_00605</name>
</gene>
<feature type="repeat" description="TPR" evidence="1">
    <location>
        <begin position="109"/>
        <end position="142"/>
    </location>
</feature>
<dbReference type="Pfam" id="PF13174">
    <property type="entry name" value="TPR_6"/>
    <property type="match status" value="1"/>
</dbReference>
<name>A0A8J6MZ13_9DELT</name>